<evidence type="ECO:0000313" key="3">
    <source>
        <dbReference type="Proteomes" id="UP001209878"/>
    </source>
</evidence>
<name>A0AAD9UD65_RIDPI</name>
<organism evidence="2 3">
    <name type="scientific">Ridgeia piscesae</name>
    <name type="common">Tubeworm</name>
    <dbReference type="NCBI Taxonomy" id="27915"/>
    <lineage>
        <taxon>Eukaryota</taxon>
        <taxon>Metazoa</taxon>
        <taxon>Spiralia</taxon>
        <taxon>Lophotrochozoa</taxon>
        <taxon>Annelida</taxon>
        <taxon>Polychaeta</taxon>
        <taxon>Sedentaria</taxon>
        <taxon>Canalipalpata</taxon>
        <taxon>Sabellida</taxon>
        <taxon>Siboglinidae</taxon>
        <taxon>Ridgeia</taxon>
    </lineage>
</organism>
<gene>
    <name evidence="2" type="ORF">NP493_247g03121</name>
</gene>
<comment type="caution">
    <text evidence="2">The sequence shown here is derived from an EMBL/GenBank/DDBJ whole genome shotgun (WGS) entry which is preliminary data.</text>
</comment>
<proteinExistence type="predicted"/>
<evidence type="ECO:0000256" key="1">
    <source>
        <dbReference type="SAM" id="MobiDB-lite"/>
    </source>
</evidence>
<dbReference type="Proteomes" id="UP001209878">
    <property type="component" value="Unassembled WGS sequence"/>
</dbReference>
<sequence length="89" mass="10205">MRQKENVRNQLRVELRDRRGNGEENLVIHRGQIVEADGKKMQGTQMEQNMENVDGPHRKKHQGGSPPRGAGQHLLHEKHHLFEGIASLK</sequence>
<accession>A0AAD9UD65</accession>
<dbReference type="EMBL" id="JAODUO010000246">
    <property type="protein sequence ID" value="KAK2185044.1"/>
    <property type="molecule type" value="Genomic_DNA"/>
</dbReference>
<reference evidence="2" key="1">
    <citation type="journal article" date="2023" name="Mol. Biol. Evol.">
        <title>Third-Generation Sequencing Reveals the Adaptive Role of the Epigenome in Three Deep-Sea Polychaetes.</title>
        <authorList>
            <person name="Perez M."/>
            <person name="Aroh O."/>
            <person name="Sun Y."/>
            <person name="Lan Y."/>
            <person name="Juniper S.K."/>
            <person name="Young C.R."/>
            <person name="Angers B."/>
            <person name="Qian P.Y."/>
        </authorList>
    </citation>
    <scope>NUCLEOTIDE SEQUENCE</scope>
    <source>
        <strain evidence="2">R07B-5</strain>
    </source>
</reference>
<protein>
    <submittedName>
        <fullName evidence="2">Uncharacterized protein</fullName>
    </submittedName>
</protein>
<dbReference type="AlphaFoldDB" id="A0AAD9UD65"/>
<evidence type="ECO:0000313" key="2">
    <source>
        <dbReference type="EMBL" id="KAK2185044.1"/>
    </source>
</evidence>
<feature type="region of interest" description="Disordered" evidence="1">
    <location>
        <begin position="51"/>
        <end position="76"/>
    </location>
</feature>
<keyword evidence="3" id="KW-1185">Reference proteome</keyword>